<comment type="caution">
    <text evidence="1">The sequence shown here is derived from an EMBL/GenBank/DDBJ whole genome shotgun (WGS) entry which is preliminary data.</text>
</comment>
<dbReference type="EMBL" id="JBFCZG010000001">
    <property type="protein sequence ID" value="KAL3427823.1"/>
    <property type="molecule type" value="Genomic_DNA"/>
</dbReference>
<gene>
    <name evidence="1" type="ORF">PVAG01_01332</name>
</gene>
<accession>A0ABR4PXA5</accession>
<organism evidence="1 2">
    <name type="scientific">Phlyctema vagabunda</name>
    <dbReference type="NCBI Taxonomy" id="108571"/>
    <lineage>
        <taxon>Eukaryota</taxon>
        <taxon>Fungi</taxon>
        <taxon>Dikarya</taxon>
        <taxon>Ascomycota</taxon>
        <taxon>Pezizomycotina</taxon>
        <taxon>Leotiomycetes</taxon>
        <taxon>Helotiales</taxon>
        <taxon>Dermateaceae</taxon>
        <taxon>Phlyctema</taxon>
    </lineage>
</organism>
<sequence length="51" mass="5551">MGNKTYLCTVRVDQCLITLRGGADVDDDDGSGRRKRKRAVILNGISLSLSL</sequence>
<name>A0ABR4PXA5_9HELO</name>
<proteinExistence type="predicted"/>
<reference evidence="1 2" key="1">
    <citation type="submission" date="2024-06" db="EMBL/GenBank/DDBJ databases">
        <title>Complete genome of Phlyctema vagabunda strain 19-DSS-EL-015.</title>
        <authorList>
            <person name="Fiorenzani C."/>
        </authorList>
    </citation>
    <scope>NUCLEOTIDE SEQUENCE [LARGE SCALE GENOMIC DNA]</scope>
    <source>
        <strain evidence="1 2">19-DSS-EL-015</strain>
    </source>
</reference>
<evidence type="ECO:0000313" key="1">
    <source>
        <dbReference type="EMBL" id="KAL3427823.1"/>
    </source>
</evidence>
<dbReference type="Proteomes" id="UP001629113">
    <property type="component" value="Unassembled WGS sequence"/>
</dbReference>
<protein>
    <submittedName>
        <fullName evidence="1">Uncharacterized protein</fullName>
    </submittedName>
</protein>
<keyword evidence="2" id="KW-1185">Reference proteome</keyword>
<evidence type="ECO:0000313" key="2">
    <source>
        <dbReference type="Proteomes" id="UP001629113"/>
    </source>
</evidence>